<evidence type="ECO:0000259" key="2">
    <source>
        <dbReference type="Pfam" id="PF10088"/>
    </source>
</evidence>
<dbReference type="STRING" id="1094508.Tsac_0874"/>
<feature type="coiled-coil region" evidence="1">
    <location>
        <begin position="363"/>
        <end position="407"/>
    </location>
</feature>
<dbReference type="GO" id="GO:0006302">
    <property type="term" value="P:double-strand break repair"/>
    <property type="evidence" value="ECO:0007669"/>
    <property type="project" value="InterPro"/>
</dbReference>
<dbReference type="InterPro" id="IPR018760">
    <property type="entry name" value="DUF2326"/>
</dbReference>
<dbReference type="InterPro" id="IPR027417">
    <property type="entry name" value="P-loop_NTPase"/>
</dbReference>
<dbReference type="EMBL" id="CP003184">
    <property type="protein sequence ID" value="AFK85890.1"/>
    <property type="molecule type" value="Genomic_DNA"/>
</dbReference>
<keyword evidence="1" id="KW-0175">Coiled coil</keyword>
<dbReference type="RefSeq" id="WP_014757794.1">
    <property type="nucleotide sequence ID" value="NC_017992.1"/>
</dbReference>
<dbReference type="Pfam" id="PF13476">
    <property type="entry name" value="AAA_23"/>
    <property type="match status" value="1"/>
</dbReference>
<dbReference type="eggNOG" id="COG5293">
    <property type="taxonomic scope" value="Bacteria"/>
</dbReference>
<dbReference type="Proteomes" id="UP000006178">
    <property type="component" value="Chromosome"/>
</dbReference>
<dbReference type="AlphaFoldDB" id="I3VTP5"/>
<name>I3VTP5_THESW</name>
<dbReference type="Pfam" id="PF10088">
    <property type="entry name" value="DUF2326"/>
    <property type="match status" value="1"/>
</dbReference>
<dbReference type="KEGG" id="tsh:Tsac_0874"/>
<evidence type="ECO:0000256" key="1">
    <source>
        <dbReference type="SAM" id="Coils"/>
    </source>
</evidence>
<evidence type="ECO:0000313" key="4">
    <source>
        <dbReference type="EMBL" id="AFK85890.1"/>
    </source>
</evidence>
<feature type="coiled-coil region" evidence="1">
    <location>
        <begin position="178"/>
        <end position="273"/>
    </location>
</feature>
<dbReference type="BioCyc" id="TSAC1094508:GLMA-881-MONOMER"/>
<dbReference type="GO" id="GO:0016887">
    <property type="term" value="F:ATP hydrolysis activity"/>
    <property type="evidence" value="ECO:0007669"/>
    <property type="project" value="InterPro"/>
</dbReference>
<evidence type="ECO:0000313" key="5">
    <source>
        <dbReference type="Proteomes" id="UP000006178"/>
    </source>
</evidence>
<gene>
    <name evidence="4" type="ordered locus">Tsac_0874</name>
</gene>
<dbReference type="InterPro" id="IPR038729">
    <property type="entry name" value="Rad50/SbcC_AAA"/>
</dbReference>
<keyword evidence="5" id="KW-1185">Reference proteome</keyword>
<dbReference type="PATRIC" id="fig|1094508.3.peg.883"/>
<protein>
    <submittedName>
        <fullName evidence="4">Uncharacterized protein</fullName>
    </submittedName>
</protein>
<organism evidence="4 5">
    <name type="scientific">Thermoanaerobacterium saccharolyticum (strain DSM 8691 / JW/SL-YS485)</name>
    <dbReference type="NCBI Taxonomy" id="1094508"/>
    <lineage>
        <taxon>Bacteria</taxon>
        <taxon>Bacillati</taxon>
        <taxon>Bacillota</taxon>
        <taxon>Clostridia</taxon>
        <taxon>Thermoanaerobacterales</taxon>
        <taxon>Thermoanaerobacteraceae</taxon>
        <taxon>Thermoanaerobacterium</taxon>
    </lineage>
</organism>
<sequence>MKLLELRANQSTFHTIKFKDGLNFIIGRRENPLKSDLKKTYNGVGKSLLIYLIHFCLGSRNTKPLTKKLHTWEFTLDFKIKDDFFSATRNCSDPKYIILNNEKIKVEEFNKLMGEKIFYLTDEVTAGLSFRALISRFVRPSKESYSKFDVFHPKEDNYTRLLNNAYLLGLDPYLIERKKNIKEKMDSIKMMMKNYKNDEIFKEYFNVKAVNLDIELYDLEEQIKKLKINLQDFKIAENYGEIKEKADKVKQEINQLENEIILMEKLIENINKSLQITIDVSKDKIIKLYEEAKVQLPEMIKKTLKEVEEFNLFIKANREKRLLEQKFGLEKHIDDKKSKLNELYGEYNSHIKYLKEHGAIDDYVKLNELLNELESKKEKIEQYKILEQEYKAKKSELKIQFEEENKKTQDYLTQITNYLKEINNIFRNFSREFYKDKPGGIEIKNNTKNNKTRFDIEVKIQDDSSDGINEVKVFCYDLTVLSLKQNHKVEFLFHDSRLFTDMDPRQRIVWLHLINEFASKNNIQYIASLNEDMLLSLQDNCSKDEFEKVLKIVENNKILTLTDNSPESKLLGVQIDLAYEDN</sequence>
<accession>I3VTP5</accession>
<reference evidence="4 5" key="1">
    <citation type="journal article" date="2014" name="Appl. Environ. Microbiol.">
        <title>Profile of Secreted Hydrolases, Associated Proteins, and SlpA in Thermoanaerobacterium saccharolyticum during the Degradation of Hemicellulose.</title>
        <authorList>
            <person name="Currie D.H."/>
            <person name="Guss A.M."/>
            <person name="Herring C.D."/>
            <person name="Giannone R.J."/>
            <person name="Johnson C.M."/>
            <person name="Lankford P.K."/>
            <person name="Brown S.D."/>
            <person name="Hettich R.L."/>
            <person name="Lynd L.R."/>
        </authorList>
    </citation>
    <scope>NUCLEOTIDE SEQUENCE [LARGE SCALE GENOMIC DNA]</scope>
    <source>
        <strain evidence="5">DSM 8691 / JW/SL-YS485</strain>
    </source>
</reference>
<proteinExistence type="predicted"/>
<feature type="domain" description="DUF2326" evidence="2">
    <location>
        <begin position="429"/>
        <end position="574"/>
    </location>
</feature>
<evidence type="ECO:0000259" key="3">
    <source>
        <dbReference type="Pfam" id="PF13476"/>
    </source>
</evidence>
<feature type="domain" description="Rad50/SbcC-type AAA" evidence="3">
    <location>
        <begin position="15"/>
        <end position="260"/>
    </location>
</feature>
<dbReference type="Gene3D" id="3.40.50.300">
    <property type="entry name" value="P-loop containing nucleotide triphosphate hydrolases"/>
    <property type="match status" value="1"/>
</dbReference>